<dbReference type="InterPro" id="IPR011009">
    <property type="entry name" value="Kinase-like_dom_sf"/>
</dbReference>
<keyword evidence="6" id="KW-1185">Reference proteome</keyword>
<dbReference type="SMART" id="SM00220">
    <property type="entry name" value="S_TKc"/>
    <property type="match status" value="1"/>
</dbReference>
<evidence type="ECO:0000313" key="6">
    <source>
        <dbReference type="Proteomes" id="UP000241769"/>
    </source>
</evidence>
<dbReference type="InParanoid" id="A0A2P6NSJ8"/>
<keyword evidence="1" id="KW-0547">Nucleotide-binding</keyword>
<dbReference type="Proteomes" id="UP000241769">
    <property type="component" value="Unassembled WGS sequence"/>
</dbReference>
<dbReference type="GO" id="GO:0035556">
    <property type="term" value="P:intracellular signal transduction"/>
    <property type="evidence" value="ECO:0007669"/>
    <property type="project" value="TreeGrafter"/>
</dbReference>
<dbReference type="STRING" id="1890364.A0A2P6NSJ8"/>
<feature type="compositionally biased region" description="Acidic residues" evidence="3">
    <location>
        <begin position="872"/>
        <end position="889"/>
    </location>
</feature>
<dbReference type="PANTHER" id="PTHR24346">
    <property type="entry name" value="MAP/MICROTUBULE AFFINITY-REGULATING KINASE"/>
    <property type="match status" value="1"/>
</dbReference>
<dbReference type="OrthoDB" id="346907at2759"/>
<evidence type="ECO:0000313" key="5">
    <source>
        <dbReference type="EMBL" id="PRP86937.1"/>
    </source>
</evidence>
<dbReference type="GO" id="GO:0005737">
    <property type="term" value="C:cytoplasm"/>
    <property type="evidence" value="ECO:0007669"/>
    <property type="project" value="TreeGrafter"/>
</dbReference>
<sequence>MTPIQEELLHHSYEGLLILEFEGTEDVKIEYLNEKAASILNLQLTDRGTIVNRNQPSSVSLPDELWAGAITCLLKGDEMIEGTIQTSTYSACFRMRRSQQSGRLLVYIQGEQSPIPCYTTNTMSYQDQQWAALLQDACGPCARLLRWDQDADDTVCIKKTTTSRDVSFGDGKSVSTQTNCLVDSGNSSETNPCSKMEEVKVISQEDLIWTELYFSCHVLYVGKDLNGSHYLVISLDDVLIRSPIRAERTKSKSTTENDYVYMDEHPKQLKKRKSQTDLAHFSQSAKRPQSAKEAREALRNIRGVYDYCKGKMTEPLDLDVLGVLNLSCGQLDDLFSTDEKEVSSSLWKKSPYLGQYKTVEYIKKGSASTVARACDKKGHNVVVKSIKKNDESAMYLSTYCREVEILANLSHPNIVKMLEAIETPTHYHLITEYVKGVTLDRYIEERGGKLYQGEARALFNQLAEGLAHCHQRGISHRDVKTTNIMVGSGGRVCLIDFGLSNYSSFCRTFCGTLLNNSPEMLSGQEYDGPTSDSWSAGVVLFQLLTGRVPFCNAGQILASKLEFTEDEVTEMTQDILSRLMSPDRRHRMTMDEYLRSGWATGDETTVQQGETRPCSSDMARGKSLEIYKEYGPFYYADSLIKALFAFGDNKCARKDTARHLEYLVGLIIDFVKLHGIKPSEKVPPPITPTPTPTIKIDTSLNQTNNSTQPSYAITITSTSQTSVPKLPILPTAIISQPPTMKPIRVIHSTKRKAIYDPTPDLHPLKRVKRLRLDKKKCITKTAPPLPGTPLIPSYLSSSIIGKMQNANDEAQRDKIKVKGGRSTIPKINIETVRASLEGILDEERVRQVLGFLEIKQQIQYSVWQTNRKAEDMGSDVEDDDEDDSDLNYDDISSEMTDQVKISKYSLERRTKREAITRDYDRDEYVEYSEATRYSFTRPNKYPTFKKWVARLIAECDCPRQLQRAIFDRESYEVLAQSLYDYAEKLVWPLREDALFEMLQQQEPGKSREELLTWDTISINLDAVPPLDPAFLPPLLPTDVLSPTKNKKGD</sequence>
<dbReference type="AlphaFoldDB" id="A0A2P6NSJ8"/>
<feature type="domain" description="Protein kinase" evidence="4">
    <location>
        <begin position="356"/>
        <end position="599"/>
    </location>
</feature>
<comment type="caution">
    <text evidence="5">The sequence shown here is derived from an EMBL/GenBank/DDBJ whole genome shotgun (WGS) entry which is preliminary data.</text>
</comment>
<dbReference type="GO" id="GO:0005524">
    <property type="term" value="F:ATP binding"/>
    <property type="evidence" value="ECO:0007669"/>
    <property type="project" value="UniProtKB-KW"/>
</dbReference>
<dbReference type="InterPro" id="IPR008271">
    <property type="entry name" value="Ser/Thr_kinase_AS"/>
</dbReference>
<dbReference type="EMBL" id="MDYQ01000025">
    <property type="protein sequence ID" value="PRP86937.1"/>
    <property type="molecule type" value="Genomic_DNA"/>
</dbReference>
<evidence type="ECO:0000256" key="1">
    <source>
        <dbReference type="ARBA" id="ARBA00022741"/>
    </source>
</evidence>
<reference evidence="5 6" key="1">
    <citation type="journal article" date="2018" name="Genome Biol. Evol.">
        <title>Multiple Roots of Fruiting Body Formation in Amoebozoa.</title>
        <authorList>
            <person name="Hillmann F."/>
            <person name="Forbes G."/>
            <person name="Novohradska S."/>
            <person name="Ferling I."/>
            <person name="Riege K."/>
            <person name="Groth M."/>
            <person name="Westermann M."/>
            <person name="Marz M."/>
            <person name="Spaller T."/>
            <person name="Winckler T."/>
            <person name="Schaap P."/>
            <person name="Glockner G."/>
        </authorList>
    </citation>
    <scope>NUCLEOTIDE SEQUENCE [LARGE SCALE GENOMIC DNA]</scope>
    <source>
        <strain evidence="5 6">Jena</strain>
    </source>
</reference>
<evidence type="ECO:0000256" key="2">
    <source>
        <dbReference type="ARBA" id="ARBA00022840"/>
    </source>
</evidence>
<keyword evidence="2" id="KW-0067">ATP-binding</keyword>
<gene>
    <name evidence="5" type="ORF">PROFUN_03685</name>
</gene>
<dbReference type="Pfam" id="PF00069">
    <property type="entry name" value="Pkinase"/>
    <property type="match status" value="1"/>
</dbReference>
<dbReference type="PROSITE" id="PS50011">
    <property type="entry name" value="PROTEIN_KINASE_DOM"/>
    <property type="match status" value="1"/>
</dbReference>
<dbReference type="GO" id="GO:0004674">
    <property type="term" value="F:protein serine/threonine kinase activity"/>
    <property type="evidence" value="ECO:0007669"/>
    <property type="project" value="TreeGrafter"/>
</dbReference>
<keyword evidence="5" id="KW-0418">Kinase</keyword>
<dbReference type="PANTHER" id="PTHR24346:SF30">
    <property type="entry name" value="MATERNAL EMBRYONIC LEUCINE ZIPPER KINASE"/>
    <property type="match status" value="1"/>
</dbReference>
<dbReference type="PROSITE" id="PS00108">
    <property type="entry name" value="PROTEIN_KINASE_ST"/>
    <property type="match status" value="1"/>
</dbReference>
<proteinExistence type="predicted"/>
<feature type="region of interest" description="Disordered" evidence="3">
    <location>
        <begin position="869"/>
        <end position="889"/>
    </location>
</feature>
<dbReference type="SUPFAM" id="SSF56112">
    <property type="entry name" value="Protein kinase-like (PK-like)"/>
    <property type="match status" value="1"/>
</dbReference>
<dbReference type="Gene3D" id="1.10.510.10">
    <property type="entry name" value="Transferase(Phosphotransferase) domain 1"/>
    <property type="match status" value="1"/>
</dbReference>
<evidence type="ECO:0000256" key="3">
    <source>
        <dbReference type="SAM" id="MobiDB-lite"/>
    </source>
</evidence>
<name>A0A2P6NSJ8_9EUKA</name>
<evidence type="ECO:0000259" key="4">
    <source>
        <dbReference type="PROSITE" id="PS50011"/>
    </source>
</evidence>
<keyword evidence="5" id="KW-0808">Transferase</keyword>
<dbReference type="InterPro" id="IPR000719">
    <property type="entry name" value="Prot_kinase_dom"/>
</dbReference>
<protein>
    <submittedName>
        <fullName evidence="5">Sperm motility kinase 2B</fullName>
    </submittedName>
</protein>
<accession>A0A2P6NSJ8</accession>
<organism evidence="5 6">
    <name type="scientific">Planoprotostelium fungivorum</name>
    <dbReference type="NCBI Taxonomy" id="1890364"/>
    <lineage>
        <taxon>Eukaryota</taxon>
        <taxon>Amoebozoa</taxon>
        <taxon>Evosea</taxon>
        <taxon>Variosea</taxon>
        <taxon>Cavosteliida</taxon>
        <taxon>Cavosteliaceae</taxon>
        <taxon>Planoprotostelium</taxon>
    </lineage>
</organism>